<dbReference type="Proteomes" id="UP000823388">
    <property type="component" value="Chromosome 5K"/>
</dbReference>
<dbReference type="AlphaFoldDB" id="A0A8T0SKW0"/>
<feature type="compositionally biased region" description="Low complexity" evidence="1">
    <location>
        <begin position="7"/>
        <end position="17"/>
    </location>
</feature>
<feature type="region of interest" description="Disordered" evidence="1">
    <location>
        <begin position="1"/>
        <end position="39"/>
    </location>
</feature>
<dbReference type="EMBL" id="CM029045">
    <property type="protein sequence ID" value="KAG2599140.1"/>
    <property type="molecule type" value="Genomic_DNA"/>
</dbReference>
<keyword evidence="3" id="KW-1185">Reference proteome</keyword>
<protein>
    <submittedName>
        <fullName evidence="2">Uncharacterized protein</fullName>
    </submittedName>
</protein>
<proteinExistence type="predicted"/>
<sequence length="39" mass="4008">MTSIDPSATSAANTSTAPVNSLSATSAHQVVEPPLELRR</sequence>
<comment type="caution">
    <text evidence="2">The sequence shown here is derived from an EMBL/GenBank/DDBJ whole genome shotgun (WGS) entry which is preliminary data.</text>
</comment>
<evidence type="ECO:0000313" key="3">
    <source>
        <dbReference type="Proteomes" id="UP000823388"/>
    </source>
</evidence>
<name>A0A8T0SKW0_PANVG</name>
<organism evidence="2 3">
    <name type="scientific">Panicum virgatum</name>
    <name type="common">Blackwell switchgrass</name>
    <dbReference type="NCBI Taxonomy" id="38727"/>
    <lineage>
        <taxon>Eukaryota</taxon>
        <taxon>Viridiplantae</taxon>
        <taxon>Streptophyta</taxon>
        <taxon>Embryophyta</taxon>
        <taxon>Tracheophyta</taxon>
        <taxon>Spermatophyta</taxon>
        <taxon>Magnoliopsida</taxon>
        <taxon>Liliopsida</taxon>
        <taxon>Poales</taxon>
        <taxon>Poaceae</taxon>
        <taxon>PACMAD clade</taxon>
        <taxon>Panicoideae</taxon>
        <taxon>Panicodae</taxon>
        <taxon>Paniceae</taxon>
        <taxon>Panicinae</taxon>
        <taxon>Panicum</taxon>
        <taxon>Panicum sect. Hiantes</taxon>
    </lineage>
</organism>
<evidence type="ECO:0000313" key="2">
    <source>
        <dbReference type="EMBL" id="KAG2599140.1"/>
    </source>
</evidence>
<evidence type="ECO:0000256" key="1">
    <source>
        <dbReference type="SAM" id="MobiDB-lite"/>
    </source>
</evidence>
<gene>
    <name evidence="2" type="ORF">PVAP13_5KG459414</name>
</gene>
<accession>A0A8T0SKW0</accession>
<reference evidence="2" key="1">
    <citation type="submission" date="2020-05" db="EMBL/GenBank/DDBJ databases">
        <title>WGS assembly of Panicum virgatum.</title>
        <authorList>
            <person name="Lovell J.T."/>
            <person name="Jenkins J."/>
            <person name="Shu S."/>
            <person name="Juenger T.E."/>
            <person name="Schmutz J."/>
        </authorList>
    </citation>
    <scope>NUCLEOTIDE SEQUENCE</scope>
    <source>
        <strain evidence="2">AP13</strain>
    </source>
</reference>
<feature type="compositionally biased region" description="Polar residues" evidence="1">
    <location>
        <begin position="18"/>
        <end position="28"/>
    </location>
</feature>